<dbReference type="Proteomes" id="UP000694415">
    <property type="component" value="Unplaced"/>
</dbReference>
<dbReference type="AlphaFoldDB" id="A0A8C6I7G9"/>
<reference evidence="1" key="1">
    <citation type="submission" date="2025-08" db="UniProtKB">
        <authorList>
            <consortium name="Ensembl"/>
        </authorList>
    </citation>
    <scope>IDENTIFICATION</scope>
</reference>
<proteinExistence type="predicted"/>
<keyword evidence="2" id="KW-1185">Reference proteome</keyword>
<evidence type="ECO:0000313" key="2">
    <source>
        <dbReference type="Proteomes" id="UP000694415"/>
    </source>
</evidence>
<reference evidence="1" key="2">
    <citation type="submission" date="2025-09" db="UniProtKB">
        <authorList>
            <consortium name="Ensembl"/>
        </authorList>
    </citation>
    <scope>IDENTIFICATION</scope>
</reference>
<dbReference type="GeneTree" id="ENSGT01120000272533"/>
<evidence type="ECO:0000313" key="1">
    <source>
        <dbReference type="Ensembl" id="ENSMSIP00000032391.1"/>
    </source>
</evidence>
<accession>A0A8C6I7G9</accession>
<organism evidence="1 2">
    <name type="scientific">Mus spicilegus</name>
    <name type="common">Mound-building mouse</name>
    <dbReference type="NCBI Taxonomy" id="10103"/>
    <lineage>
        <taxon>Eukaryota</taxon>
        <taxon>Metazoa</taxon>
        <taxon>Chordata</taxon>
        <taxon>Craniata</taxon>
        <taxon>Vertebrata</taxon>
        <taxon>Euteleostomi</taxon>
        <taxon>Mammalia</taxon>
        <taxon>Eutheria</taxon>
        <taxon>Euarchontoglires</taxon>
        <taxon>Glires</taxon>
        <taxon>Rodentia</taxon>
        <taxon>Myomorpha</taxon>
        <taxon>Muroidea</taxon>
        <taxon>Muridae</taxon>
        <taxon>Murinae</taxon>
        <taxon>Mus</taxon>
        <taxon>Mus</taxon>
    </lineage>
</organism>
<protein>
    <submittedName>
        <fullName evidence="1">Uncharacterized protein</fullName>
    </submittedName>
</protein>
<dbReference type="Ensembl" id="ENSMSIT00000040869.1">
    <property type="protein sequence ID" value="ENSMSIP00000032391.1"/>
    <property type="gene ID" value="ENSMSIG00000027156.1"/>
</dbReference>
<name>A0A8C6I7G9_MUSSI</name>
<sequence length="248" mass="26815">MSRASLMSSSSWYSASCCCMASRTSVISCSLASSILRNLSRSPAKASSSSRMWFSAALAWGGYGQLRPAQPHSAHLPASCPRLPWALVVAAGCLSAVPAPGRLRQEDCSKFETSLVYRDPISKTTRAFSNQIQPNCSALWTAGYWLHLSGLKVPAAFPAVFRSPVLGGAAQQYRTRCNSLKSQRKARLSCHTSHGKIRGGHLSTQVSEWILATFTTFVILLFCGTGYPEPRLASHLQQSSCLSVPRVS</sequence>